<evidence type="ECO:0008006" key="3">
    <source>
        <dbReference type="Google" id="ProtNLM"/>
    </source>
</evidence>
<name>A0A853BQT8_9ACTN</name>
<dbReference type="AlphaFoldDB" id="A0A853BQT8"/>
<protein>
    <recommendedName>
        <fullName evidence="3">DUF4352 domain-containing protein</fullName>
    </recommendedName>
</protein>
<gene>
    <name evidence="1" type="ORF">HNR12_003481</name>
</gene>
<reference evidence="1 2" key="1">
    <citation type="submission" date="2020-07" db="EMBL/GenBank/DDBJ databases">
        <title>Sequencing the genomes of 1000 actinobacteria strains.</title>
        <authorList>
            <person name="Klenk H.-P."/>
        </authorList>
    </citation>
    <scope>NUCLEOTIDE SEQUENCE [LARGE SCALE GENOMIC DNA]</scope>
    <source>
        <strain evidence="1 2">DSM 45927</strain>
    </source>
</reference>
<evidence type="ECO:0000313" key="2">
    <source>
        <dbReference type="Proteomes" id="UP000575985"/>
    </source>
</evidence>
<dbReference type="RefSeq" id="WP_179768551.1">
    <property type="nucleotide sequence ID" value="NZ_JACCFO010000001.1"/>
</dbReference>
<evidence type="ECO:0000313" key="1">
    <source>
        <dbReference type="EMBL" id="NYI97204.1"/>
    </source>
</evidence>
<sequence>MLVVMVPVAFGVPWWLERRSALQDGSMYPIAEAVPEGQDEVDLLGNTWSLDEVAVGEVEDAAPPPEGAVVVDAFFTVVPGEGRAAKLLGTCAVRAVEGDGERWWGTASGYDMRPSVADAIAPDYGCFDEEGKPLKAGEEVRVAATFVVPEDAVDGLAFEVATDITTDPEAEPAPQAVRFER</sequence>
<proteinExistence type="predicted"/>
<keyword evidence="2" id="KW-1185">Reference proteome</keyword>
<organism evidence="1 2">
    <name type="scientific">Streptomonospora nanhaiensis</name>
    <dbReference type="NCBI Taxonomy" id="1323731"/>
    <lineage>
        <taxon>Bacteria</taxon>
        <taxon>Bacillati</taxon>
        <taxon>Actinomycetota</taxon>
        <taxon>Actinomycetes</taxon>
        <taxon>Streptosporangiales</taxon>
        <taxon>Nocardiopsidaceae</taxon>
        <taxon>Streptomonospora</taxon>
    </lineage>
</organism>
<accession>A0A853BQT8</accession>
<dbReference type="Proteomes" id="UP000575985">
    <property type="component" value="Unassembled WGS sequence"/>
</dbReference>
<dbReference type="EMBL" id="JACCFO010000001">
    <property type="protein sequence ID" value="NYI97204.1"/>
    <property type="molecule type" value="Genomic_DNA"/>
</dbReference>
<comment type="caution">
    <text evidence="1">The sequence shown here is derived from an EMBL/GenBank/DDBJ whole genome shotgun (WGS) entry which is preliminary data.</text>
</comment>